<evidence type="ECO:0000313" key="2">
    <source>
        <dbReference type="EMBL" id="WVZ53300.1"/>
    </source>
</evidence>
<name>A0AAQ3PML8_PASNO</name>
<organism evidence="2 3">
    <name type="scientific">Paspalum notatum var. saurae</name>
    <dbReference type="NCBI Taxonomy" id="547442"/>
    <lineage>
        <taxon>Eukaryota</taxon>
        <taxon>Viridiplantae</taxon>
        <taxon>Streptophyta</taxon>
        <taxon>Embryophyta</taxon>
        <taxon>Tracheophyta</taxon>
        <taxon>Spermatophyta</taxon>
        <taxon>Magnoliopsida</taxon>
        <taxon>Liliopsida</taxon>
        <taxon>Poales</taxon>
        <taxon>Poaceae</taxon>
        <taxon>PACMAD clade</taxon>
        <taxon>Panicoideae</taxon>
        <taxon>Andropogonodae</taxon>
        <taxon>Paspaleae</taxon>
        <taxon>Paspalinae</taxon>
        <taxon>Paspalum</taxon>
    </lineage>
</organism>
<feature type="region of interest" description="Disordered" evidence="1">
    <location>
        <begin position="1"/>
        <end position="67"/>
    </location>
</feature>
<sequence length="483" mass="53408">AQQRGDATLERGGSAWAAHSSGSGRRGPRVRRVGVGGTQQRVDGTLRDRAGEEWASNGDERVRTGPRIENRRKPIRLFGFERMRRQFLNLVVESLDTGLHSLRRINLSSNLFYPSSTAAEAAMARSEAAIKANAEKQAGYRHGFRFLQTIASSLGPLPDAVINLKPSVWSADHMPFDMISLLSDESTILWSDSAGCTSLYDVDSNSAMPVPNLRAPKGRGTIPITITRAATNGSLATQRESLYVMGRWLHPNFRDYCFEKLSYEGGQDVFSEHDLSQGWCCVPPPPACELPDYIDAYTVVGGSTIYFSSTKPGVGTYAFDTGSWKWRLAGNWNLPFSGKAEYVPELKLWFGLSTCSPFHLCASDLSAVHFERPPTVDHTWVDLDIPKSWSLFHLDIINLGSGRFCVVKIFHNTVPSLKMGFSDDEGSDNDEALDCGDVINSEFAILTGIEIVGCGGEAPPGKLRMLKHMSKYYLFEDYCIRRG</sequence>
<keyword evidence="3" id="KW-1185">Reference proteome</keyword>
<dbReference type="Pfam" id="PF07893">
    <property type="entry name" value="DUF1668"/>
    <property type="match status" value="1"/>
</dbReference>
<protein>
    <submittedName>
        <fullName evidence="2">Uncharacterized protein</fullName>
    </submittedName>
</protein>
<feature type="compositionally biased region" description="Basic and acidic residues" evidence="1">
    <location>
        <begin position="44"/>
        <end position="67"/>
    </location>
</feature>
<evidence type="ECO:0000313" key="3">
    <source>
        <dbReference type="Proteomes" id="UP001341281"/>
    </source>
</evidence>
<dbReference type="PANTHER" id="PTHR33085:SF125">
    <property type="entry name" value="EXPRESSED PROTEIN"/>
    <property type="match status" value="1"/>
</dbReference>
<feature type="compositionally biased region" description="Low complexity" evidence="1">
    <location>
        <begin position="11"/>
        <end position="23"/>
    </location>
</feature>
<evidence type="ECO:0000256" key="1">
    <source>
        <dbReference type="SAM" id="MobiDB-lite"/>
    </source>
</evidence>
<accession>A0AAQ3PML8</accession>
<reference evidence="2 3" key="1">
    <citation type="submission" date="2024-02" db="EMBL/GenBank/DDBJ databases">
        <title>High-quality chromosome-scale genome assembly of Pensacola bahiagrass (Paspalum notatum Flugge var. saurae).</title>
        <authorList>
            <person name="Vega J.M."/>
            <person name="Podio M."/>
            <person name="Orjuela J."/>
            <person name="Siena L.A."/>
            <person name="Pessino S.C."/>
            <person name="Combes M.C."/>
            <person name="Mariac C."/>
            <person name="Albertini E."/>
            <person name="Pupilli F."/>
            <person name="Ortiz J.P.A."/>
            <person name="Leblanc O."/>
        </authorList>
    </citation>
    <scope>NUCLEOTIDE SEQUENCE [LARGE SCALE GENOMIC DNA]</scope>
    <source>
        <strain evidence="2">R1</strain>
        <tissue evidence="2">Leaf</tissue>
    </source>
</reference>
<feature type="non-terminal residue" evidence="2">
    <location>
        <position position="483"/>
    </location>
</feature>
<dbReference type="Proteomes" id="UP001341281">
    <property type="component" value="Chromosome 01"/>
</dbReference>
<proteinExistence type="predicted"/>
<dbReference type="InterPro" id="IPR012871">
    <property type="entry name" value="DUF1668_ORYSA"/>
</dbReference>
<dbReference type="EMBL" id="CP144745">
    <property type="protein sequence ID" value="WVZ53300.1"/>
    <property type="molecule type" value="Genomic_DNA"/>
</dbReference>
<dbReference type="AlphaFoldDB" id="A0AAQ3PML8"/>
<dbReference type="PANTHER" id="PTHR33085">
    <property type="entry name" value="OS12G0113100 PROTEIN-RELATED"/>
    <property type="match status" value="1"/>
</dbReference>
<gene>
    <name evidence="2" type="ORF">U9M48_004266</name>
</gene>